<dbReference type="AlphaFoldDB" id="A0A1G7GTA1"/>
<accession>A0A1G7GTA1</accession>
<gene>
    <name evidence="1" type="ORF">SAMN04487992_10539</name>
</gene>
<proteinExistence type="predicted"/>
<evidence type="ECO:0000313" key="1">
    <source>
        <dbReference type="EMBL" id="SDE91253.1"/>
    </source>
</evidence>
<protein>
    <recommendedName>
        <fullName evidence="3">Nitrogen fixation protein</fullName>
    </recommendedName>
</protein>
<dbReference type="Proteomes" id="UP000182114">
    <property type="component" value="Unassembled WGS sequence"/>
</dbReference>
<keyword evidence="2" id="KW-1185">Reference proteome</keyword>
<evidence type="ECO:0000313" key="2">
    <source>
        <dbReference type="Proteomes" id="UP000182114"/>
    </source>
</evidence>
<evidence type="ECO:0008006" key="3">
    <source>
        <dbReference type="Google" id="ProtNLM"/>
    </source>
</evidence>
<name>A0A1G7GTA1_9FLAO</name>
<dbReference type="RefSeq" id="WP_025613717.1">
    <property type="nucleotide sequence ID" value="NZ_FNBD01000005.1"/>
</dbReference>
<dbReference type="eggNOG" id="ENOG5031ANF">
    <property type="taxonomic scope" value="Bacteria"/>
</dbReference>
<dbReference type="EMBL" id="FNBD01000005">
    <property type="protein sequence ID" value="SDE91253.1"/>
    <property type="molecule type" value="Genomic_DNA"/>
</dbReference>
<organism evidence="1 2">
    <name type="scientific">Cellulophaga baltica</name>
    <dbReference type="NCBI Taxonomy" id="76594"/>
    <lineage>
        <taxon>Bacteria</taxon>
        <taxon>Pseudomonadati</taxon>
        <taxon>Bacteroidota</taxon>
        <taxon>Flavobacteriia</taxon>
        <taxon>Flavobacteriales</taxon>
        <taxon>Flavobacteriaceae</taxon>
        <taxon>Cellulophaga</taxon>
    </lineage>
</organism>
<sequence>MKKSKNTKEENLLCPSYLAKPGAQLYGIINSDGYIDFLKQPIAVNQTFIAQANEGRNPENRFRFAGNCAKSGCKQWTGKDCGLVGNIISIVANEVSKELQFCPIRTKCRWYAQEGEQACAQCNEVVRNIETKLVLEGS</sequence>
<reference evidence="2" key="1">
    <citation type="submission" date="2016-10" db="EMBL/GenBank/DDBJ databases">
        <authorList>
            <person name="Varghese N."/>
            <person name="Submissions S."/>
        </authorList>
    </citation>
    <scope>NUCLEOTIDE SEQUENCE [LARGE SCALE GENOMIC DNA]</scope>
    <source>
        <strain evidence="2">DSM 24729</strain>
    </source>
</reference>